<gene>
    <name evidence="1" type="ORF">NUTIK01_30910</name>
</gene>
<accession>A0ABQ6PC88</accession>
<dbReference type="EMBL" id="BTFW01000001">
    <property type="protein sequence ID" value="GMM62314.1"/>
    <property type="molecule type" value="Genomic_DNA"/>
</dbReference>
<keyword evidence="2" id="KW-1185">Reference proteome</keyword>
<reference evidence="1 2" key="1">
    <citation type="submission" date="2023-06" db="EMBL/GenBank/DDBJ databases">
        <title>Draft genome sequence of Novosphingobium sp. strain IK01.</title>
        <authorList>
            <person name="Hatamoto M."/>
            <person name="Ikarashi T."/>
            <person name="Yamaguchi T."/>
        </authorList>
    </citation>
    <scope>NUCLEOTIDE SEQUENCE [LARGE SCALE GENOMIC DNA]</scope>
    <source>
        <strain evidence="1 2">IK01</strain>
    </source>
</reference>
<name>A0ABQ6PC88_9SPHN</name>
<dbReference type="Pfam" id="PF05930">
    <property type="entry name" value="Phage_AlpA"/>
    <property type="match status" value="1"/>
</dbReference>
<comment type="caution">
    <text evidence="1">The sequence shown here is derived from an EMBL/GenBank/DDBJ whole genome shotgun (WGS) entry which is preliminary data.</text>
</comment>
<protein>
    <recommendedName>
        <fullName evidence="3">AlpA family phage regulatory protein</fullName>
    </recommendedName>
</protein>
<dbReference type="InterPro" id="IPR010260">
    <property type="entry name" value="AlpA"/>
</dbReference>
<sequence>MSHETPPAPERLLRIQEVMHMTSLSRSYIHAKVARGEFPAPIKLGYKCTRVASRDVV</sequence>
<proteinExistence type="predicted"/>
<dbReference type="Proteomes" id="UP001187221">
    <property type="component" value="Unassembled WGS sequence"/>
</dbReference>
<evidence type="ECO:0008006" key="3">
    <source>
        <dbReference type="Google" id="ProtNLM"/>
    </source>
</evidence>
<organism evidence="1 2">
    <name type="scientific">Novosphingobium pituita</name>
    <dbReference type="NCBI Taxonomy" id="3056842"/>
    <lineage>
        <taxon>Bacteria</taxon>
        <taxon>Pseudomonadati</taxon>
        <taxon>Pseudomonadota</taxon>
        <taxon>Alphaproteobacteria</taxon>
        <taxon>Sphingomonadales</taxon>
        <taxon>Sphingomonadaceae</taxon>
        <taxon>Novosphingobium</taxon>
    </lineage>
</organism>
<dbReference type="RefSeq" id="WP_317975911.1">
    <property type="nucleotide sequence ID" value="NZ_BTFW01000001.1"/>
</dbReference>
<dbReference type="Gene3D" id="1.10.238.160">
    <property type="match status" value="1"/>
</dbReference>
<evidence type="ECO:0000313" key="1">
    <source>
        <dbReference type="EMBL" id="GMM62314.1"/>
    </source>
</evidence>
<evidence type="ECO:0000313" key="2">
    <source>
        <dbReference type="Proteomes" id="UP001187221"/>
    </source>
</evidence>